<gene>
    <name evidence="2" type="ORF">SJAV_09820</name>
</gene>
<proteinExistence type="predicted"/>
<dbReference type="GeneID" id="92353911"/>
<dbReference type="Pfam" id="PF00535">
    <property type="entry name" value="Glycos_transf_2"/>
    <property type="match status" value="1"/>
</dbReference>
<sequence>MLSIVIPAYNEEKRIASTLSLLRKKFPSAYIIVVFEGDDNTPEVVKQYGGTVIINKTRIGKGGSIKIGVQKALGDKVLIIDADLPTLDVEKLVNVDADLVIAHRDVSTMPPIRRFLHHAFVFLTKLFFPSLYRFHDFQAGVKVVKLNKLKEILHELVMNDYVFDVNLVYSFVKRGYKVVEIPVKYYHKEEDSKISKKLIKIIIFMFLSLVKLRFFYSPFRKILYTKSFLKVQNWIINRLR</sequence>
<dbReference type="KEGG" id="sjv:SJAV_09820"/>
<dbReference type="InterPro" id="IPR001173">
    <property type="entry name" value="Glyco_trans_2-like"/>
</dbReference>
<evidence type="ECO:0000313" key="2">
    <source>
        <dbReference type="EMBL" id="BFH73038.1"/>
    </source>
</evidence>
<feature type="domain" description="Glycosyltransferase 2-like" evidence="1">
    <location>
        <begin position="3"/>
        <end position="128"/>
    </location>
</feature>
<reference evidence="2" key="1">
    <citation type="submission" date="2024-03" db="EMBL/GenBank/DDBJ databases">
        <title>Complete genome sequence of Sulfurisphaera javensis strain KD-1.</title>
        <authorList>
            <person name="Sakai H."/>
            <person name="Nur N."/>
            <person name="Suwanto A."/>
            <person name="Kurosawa N."/>
        </authorList>
    </citation>
    <scope>NUCLEOTIDE SEQUENCE</scope>
    <source>
        <strain evidence="2">KD-1</strain>
    </source>
</reference>
<dbReference type="PANTHER" id="PTHR10859">
    <property type="entry name" value="GLYCOSYL TRANSFERASE"/>
    <property type="match status" value="1"/>
</dbReference>
<dbReference type="GO" id="GO:0006487">
    <property type="term" value="P:protein N-linked glycosylation"/>
    <property type="evidence" value="ECO:0007669"/>
    <property type="project" value="TreeGrafter"/>
</dbReference>
<evidence type="ECO:0000259" key="1">
    <source>
        <dbReference type="Pfam" id="PF00535"/>
    </source>
</evidence>
<protein>
    <submittedName>
        <fullName evidence="2">Glycosyltransferase</fullName>
    </submittedName>
</protein>
<organism evidence="2">
    <name type="scientific">Sulfurisphaera javensis</name>
    <dbReference type="NCBI Taxonomy" id="2049879"/>
    <lineage>
        <taxon>Archaea</taxon>
        <taxon>Thermoproteota</taxon>
        <taxon>Thermoprotei</taxon>
        <taxon>Sulfolobales</taxon>
        <taxon>Sulfolobaceae</taxon>
        <taxon>Sulfurisphaera</taxon>
    </lineage>
</organism>
<accession>A0AAT9GQ89</accession>
<dbReference type="Gene3D" id="3.90.550.10">
    <property type="entry name" value="Spore Coat Polysaccharide Biosynthesis Protein SpsA, Chain A"/>
    <property type="match status" value="1"/>
</dbReference>
<dbReference type="RefSeq" id="WP_369611216.1">
    <property type="nucleotide sequence ID" value="NZ_AP031322.1"/>
</dbReference>
<dbReference type="InterPro" id="IPR029044">
    <property type="entry name" value="Nucleotide-diphossugar_trans"/>
</dbReference>
<name>A0AAT9GQ89_9CREN</name>
<dbReference type="PANTHER" id="PTHR10859:SF91">
    <property type="entry name" value="DOLICHYL-PHOSPHATE BETA-GLUCOSYLTRANSFERASE"/>
    <property type="match status" value="1"/>
</dbReference>
<dbReference type="SUPFAM" id="SSF53448">
    <property type="entry name" value="Nucleotide-diphospho-sugar transferases"/>
    <property type="match status" value="1"/>
</dbReference>
<dbReference type="EMBL" id="AP031322">
    <property type="protein sequence ID" value="BFH73038.1"/>
    <property type="molecule type" value="Genomic_DNA"/>
</dbReference>
<dbReference type="AlphaFoldDB" id="A0AAT9GQ89"/>